<proteinExistence type="predicted"/>
<reference evidence="1" key="1">
    <citation type="submission" date="2013-07" db="EMBL/GenBank/DDBJ databases">
        <title>The Genome Sequence of Cryptococcus bestiolae CBS10118.</title>
        <authorList>
            <consortium name="The Broad Institute Genome Sequencing Platform"/>
            <person name="Cuomo C."/>
            <person name="Litvintseva A."/>
            <person name="Chen Y."/>
            <person name="Heitman J."/>
            <person name="Sun S."/>
            <person name="Springer D."/>
            <person name="Dromer F."/>
            <person name="Young S.K."/>
            <person name="Zeng Q."/>
            <person name="Gargeya S."/>
            <person name="Fitzgerald M."/>
            <person name="Abouelleil A."/>
            <person name="Alvarado L."/>
            <person name="Berlin A.M."/>
            <person name="Chapman S.B."/>
            <person name="Dewar J."/>
            <person name="Goldberg J."/>
            <person name="Griggs A."/>
            <person name="Gujja S."/>
            <person name="Hansen M."/>
            <person name="Howarth C."/>
            <person name="Imamovic A."/>
            <person name="Larimer J."/>
            <person name="McCowan C."/>
            <person name="Murphy C."/>
            <person name="Pearson M."/>
            <person name="Priest M."/>
            <person name="Roberts A."/>
            <person name="Saif S."/>
            <person name="Shea T."/>
            <person name="Sykes S."/>
            <person name="Wortman J."/>
            <person name="Nusbaum C."/>
            <person name="Birren B."/>
        </authorList>
    </citation>
    <scope>NUCLEOTIDE SEQUENCE [LARGE SCALE GENOMIC DNA]</scope>
    <source>
        <strain evidence="1">CBS 10118</strain>
    </source>
</reference>
<dbReference type="KEGG" id="kbi:30210107"/>
<reference evidence="1" key="3">
    <citation type="submission" date="2014-01" db="EMBL/GenBank/DDBJ databases">
        <title>Evolution of pathogenesis and genome organization in the Tremellales.</title>
        <authorList>
            <person name="Cuomo C."/>
            <person name="Litvintseva A."/>
            <person name="Heitman J."/>
            <person name="Chen Y."/>
            <person name="Sun S."/>
            <person name="Springer D."/>
            <person name="Dromer F."/>
            <person name="Young S."/>
            <person name="Zeng Q."/>
            <person name="Chapman S."/>
            <person name="Gujja S."/>
            <person name="Saif S."/>
            <person name="Birren B."/>
        </authorList>
    </citation>
    <scope>NUCLEOTIDE SEQUENCE</scope>
    <source>
        <strain evidence="1">CBS 10118</strain>
    </source>
</reference>
<accession>A0A1B9FZR5</accession>
<sequence length="155" mass="16690">MSLGAGSDLASTHLFETEKKGAYFANFTMTPTDVGKTKDGNMNLTSQITAFCEVHSAKPLTEVSLPLMGSILRQTEEMLNRSNQQNESVQSVLSRGPDVSYYMSKDDNVTASLAEHSAKASGVVPQQDASKTTSGPRIGTLYFAYTLRSEAPGDK</sequence>
<dbReference type="VEuPathDB" id="FungiDB:I302_05708"/>
<keyword evidence="3" id="KW-1185">Reference proteome</keyword>
<evidence type="ECO:0000313" key="2">
    <source>
        <dbReference type="EMBL" id="WVW84991.1"/>
    </source>
</evidence>
<gene>
    <name evidence="1" type="ORF">I302_05708</name>
    <name evidence="2" type="ORF">I302_107027</name>
</gene>
<protein>
    <submittedName>
        <fullName evidence="1">Uncharacterized protein</fullName>
    </submittedName>
</protein>
<evidence type="ECO:0000313" key="1">
    <source>
        <dbReference type="EMBL" id="OCF24249.1"/>
    </source>
</evidence>
<dbReference type="RefSeq" id="XP_019045319.1">
    <property type="nucleotide sequence ID" value="XM_019192322.1"/>
</dbReference>
<reference evidence="2" key="2">
    <citation type="submission" date="2013-07" db="EMBL/GenBank/DDBJ databases">
        <authorList>
            <consortium name="The Broad Institute Genome Sequencing Platform"/>
            <person name="Cuomo C."/>
            <person name="Litvintseva A."/>
            <person name="Chen Y."/>
            <person name="Heitman J."/>
            <person name="Sun S."/>
            <person name="Springer D."/>
            <person name="Dromer F."/>
            <person name="Young S.K."/>
            <person name="Zeng Q."/>
            <person name="Gargeya S."/>
            <person name="Fitzgerald M."/>
            <person name="Abouelleil A."/>
            <person name="Alvarado L."/>
            <person name="Berlin A.M."/>
            <person name="Chapman S.B."/>
            <person name="Dewar J."/>
            <person name="Goldberg J."/>
            <person name="Griggs A."/>
            <person name="Gujja S."/>
            <person name="Hansen M."/>
            <person name="Howarth C."/>
            <person name="Imamovic A."/>
            <person name="Larimer J."/>
            <person name="McCowan C."/>
            <person name="Murphy C."/>
            <person name="Pearson M."/>
            <person name="Priest M."/>
            <person name="Roberts A."/>
            <person name="Saif S."/>
            <person name="Shea T."/>
            <person name="Sykes S."/>
            <person name="Wortman J."/>
            <person name="Nusbaum C."/>
            <person name="Birren B."/>
        </authorList>
    </citation>
    <scope>NUCLEOTIDE SEQUENCE</scope>
    <source>
        <strain evidence="2">CBS 10118</strain>
    </source>
</reference>
<name>A0A1B9FZR5_9TREE</name>
<evidence type="ECO:0000313" key="3">
    <source>
        <dbReference type="Proteomes" id="UP000092730"/>
    </source>
</evidence>
<dbReference type="EMBL" id="CP144545">
    <property type="protein sequence ID" value="WVW84991.1"/>
    <property type="molecule type" value="Genomic_DNA"/>
</dbReference>
<dbReference type="AlphaFoldDB" id="A0A1B9FZR5"/>
<organism evidence="1">
    <name type="scientific">Kwoniella bestiolae CBS 10118</name>
    <dbReference type="NCBI Taxonomy" id="1296100"/>
    <lineage>
        <taxon>Eukaryota</taxon>
        <taxon>Fungi</taxon>
        <taxon>Dikarya</taxon>
        <taxon>Basidiomycota</taxon>
        <taxon>Agaricomycotina</taxon>
        <taxon>Tremellomycetes</taxon>
        <taxon>Tremellales</taxon>
        <taxon>Cryptococcaceae</taxon>
        <taxon>Kwoniella</taxon>
    </lineage>
</organism>
<dbReference type="EMBL" id="KI894022">
    <property type="protein sequence ID" value="OCF24249.1"/>
    <property type="molecule type" value="Genomic_DNA"/>
</dbReference>
<dbReference type="GeneID" id="30210107"/>
<reference evidence="2" key="4">
    <citation type="submission" date="2024-02" db="EMBL/GenBank/DDBJ databases">
        <title>Comparative genomics of Cryptococcus and Kwoniella reveals pathogenesis evolution and contrasting modes of karyotype evolution via chromosome fusion or intercentromeric recombination.</title>
        <authorList>
            <person name="Coelho M.A."/>
            <person name="David-Palma M."/>
            <person name="Shea T."/>
            <person name="Bowers K."/>
            <person name="McGinley-Smith S."/>
            <person name="Mohammad A.W."/>
            <person name="Gnirke A."/>
            <person name="Yurkov A.M."/>
            <person name="Nowrousian M."/>
            <person name="Sun S."/>
            <person name="Cuomo C.A."/>
            <person name="Heitman J."/>
        </authorList>
    </citation>
    <scope>NUCLEOTIDE SEQUENCE</scope>
    <source>
        <strain evidence="2">CBS 10118</strain>
    </source>
</reference>
<dbReference type="Proteomes" id="UP000092730">
    <property type="component" value="Chromosome 5"/>
</dbReference>